<sequence length="280" mass="28934">MNGHAERPCPREEEAVAWALHALEPDEELAFRQHLPGCPSCRAAVRDAEEVLTGLGASVDQVAPPPALRDTLLARAAETPQEHASPPPQAADPPPDPPPAPAAVPQRTEPRPAPTRWLPRRGRQLVAAALALVAVVAIGGLAVRNAQLQQQRDAEAAQSQRVTDLLQELARPGTQHALLSTDDGTTVAAVVVADGQREIYTVGMPPNEADSTTYVLWGVPAGAAPQALGTFDVTGTGEGPRTVGSGGEADSFAAYAISLEQGSAAPASPSAVMAQGQVAI</sequence>
<evidence type="ECO:0000313" key="14">
    <source>
        <dbReference type="EMBL" id="TQM10995.1"/>
    </source>
</evidence>
<organism evidence="14 15">
    <name type="scientific">Pseudonocardia kunmingensis</name>
    <dbReference type="NCBI Taxonomy" id="630975"/>
    <lineage>
        <taxon>Bacteria</taxon>
        <taxon>Bacillati</taxon>
        <taxon>Actinomycetota</taxon>
        <taxon>Actinomycetes</taxon>
        <taxon>Pseudonocardiales</taxon>
        <taxon>Pseudonocardiaceae</taxon>
        <taxon>Pseudonocardia</taxon>
    </lineage>
</organism>
<dbReference type="Gene3D" id="1.10.10.1320">
    <property type="entry name" value="Anti-sigma factor, zinc-finger domain"/>
    <property type="match status" value="1"/>
</dbReference>
<evidence type="ECO:0000256" key="7">
    <source>
        <dbReference type="ARBA" id="ARBA00023136"/>
    </source>
</evidence>
<keyword evidence="4 12" id="KW-0812">Transmembrane</keyword>
<protein>
    <recommendedName>
        <fullName evidence="10">Regulator of SigK</fullName>
    </recommendedName>
    <alternativeName>
        <fullName evidence="9">Sigma-K anti-sigma factor RskA</fullName>
    </alternativeName>
</protein>
<comment type="subcellular location">
    <subcellularLocation>
        <location evidence="2">Cell membrane</location>
    </subcellularLocation>
    <subcellularLocation>
        <location evidence="1">Membrane</location>
        <topology evidence="1">Single-pass membrane protein</topology>
    </subcellularLocation>
</comment>
<dbReference type="GO" id="GO:0016989">
    <property type="term" value="F:sigma factor antagonist activity"/>
    <property type="evidence" value="ECO:0007669"/>
    <property type="project" value="TreeGrafter"/>
</dbReference>
<gene>
    <name evidence="14" type="ORF">FB558_3523</name>
</gene>
<dbReference type="Pfam" id="PF10099">
    <property type="entry name" value="RskA_C"/>
    <property type="match status" value="1"/>
</dbReference>
<feature type="region of interest" description="Disordered" evidence="11">
    <location>
        <begin position="78"/>
        <end position="118"/>
    </location>
</feature>
<feature type="compositionally biased region" description="Pro residues" evidence="11">
    <location>
        <begin position="85"/>
        <end position="102"/>
    </location>
</feature>
<proteinExistence type="predicted"/>
<keyword evidence="5 12" id="KW-1133">Transmembrane helix</keyword>
<keyword evidence="8" id="KW-0804">Transcription</keyword>
<reference evidence="14 15" key="1">
    <citation type="submission" date="2019-06" db="EMBL/GenBank/DDBJ databases">
        <title>Sequencing the genomes of 1000 actinobacteria strains.</title>
        <authorList>
            <person name="Klenk H.-P."/>
        </authorList>
    </citation>
    <scope>NUCLEOTIDE SEQUENCE [LARGE SCALE GENOMIC DNA]</scope>
    <source>
        <strain evidence="14 15">DSM 45301</strain>
    </source>
</reference>
<feature type="transmembrane region" description="Helical" evidence="12">
    <location>
        <begin position="125"/>
        <end position="143"/>
    </location>
</feature>
<evidence type="ECO:0000256" key="6">
    <source>
        <dbReference type="ARBA" id="ARBA00023015"/>
    </source>
</evidence>
<evidence type="ECO:0000256" key="5">
    <source>
        <dbReference type="ARBA" id="ARBA00022989"/>
    </source>
</evidence>
<evidence type="ECO:0000256" key="2">
    <source>
        <dbReference type="ARBA" id="ARBA00004236"/>
    </source>
</evidence>
<dbReference type="InterPro" id="IPR018764">
    <property type="entry name" value="RskA_C"/>
</dbReference>
<dbReference type="OrthoDB" id="5183209at2"/>
<dbReference type="EMBL" id="VFPA01000002">
    <property type="protein sequence ID" value="TQM10995.1"/>
    <property type="molecule type" value="Genomic_DNA"/>
</dbReference>
<dbReference type="RefSeq" id="WP_142054770.1">
    <property type="nucleotide sequence ID" value="NZ_VFPA01000002.1"/>
</dbReference>
<comment type="caution">
    <text evidence="14">The sequence shown here is derived from an EMBL/GenBank/DDBJ whole genome shotgun (WGS) entry which is preliminary data.</text>
</comment>
<evidence type="ECO:0000256" key="11">
    <source>
        <dbReference type="SAM" id="MobiDB-lite"/>
    </source>
</evidence>
<evidence type="ECO:0000256" key="4">
    <source>
        <dbReference type="ARBA" id="ARBA00022692"/>
    </source>
</evidence>
<dbReference type="InterPro" id="IPR051474">
    <property type="entry name" value="Anti-sigma-K/W_factor"/>
</dbReference>
<evidence type="ECO:0000256" key="1">
    <source>
        <dbReference type="ARBA" id="ARBA00004167"/>
    </source>
</evidence>
<evidence type="ECO:0000256" key="3">
    <source>
        <dbReference type="ARBA" id="ARBA00022475"/>
    </source>
</evidence>
<dbReference type="GO" id="GO:0006417">
    <property type="term" value="P:regulation of translation"/>
    <property type="evidence" value="ECO:0007669"/>
    <property type="project" value="TreeGrafter"/>
</dbReference>
<dbReference type="InterPro" id="IPR041916">
    <property type="entry name" value="Anti_sigma_zinc_sf"/>
</dbReference>
<dbReference type="PANTHER" id="PTHR37461">
    <property type="entry name" value="ANTI-SIGMA-K FACTOR RSKA"/>
    <property type="match status" value="1"/>
</dbReference>
<evidence type="ECO:0000256" key="12">
    <source>
        <dbReference type="SAM" id="Phobius"/>
    </source>
</evidence>
<dbReference type="AlphaFoldDB" id="A0A543DNX4"/>
<evidence type="ECO:0000256" key="9">
    <source>
        <dbReference type="ARBA" id="ARBA00029829"/>
    </source>
</evidence>
<feature type="domain" description="Anti-sigma K factor RskA C-terminal" evidence="13">
    <location>
        <begin position="127"/>
        <end position="270"/>
    </location>
</feature>
<evidence type="ECO:0000256" key="10">
    <source>
        <dbReference type="ARBA" id="ARBA00030803"/>
    </source>
</evidence>
<keyword evidence="3" id="KW-1003">Cell membrane</keyword>
<evidence type="ECO:0000313" key="15">
    <source>
        <dbReference type="Proteomes" id="UP000315677"/>
    </source>
</evidence>
<dbReference type="Proteomes" id="UP000315677">
    <property type="component" value="Unassembled WGS sequence"/>
</dbReference>
<keyword evidence="15" id="KW-1185">Reference proteome</keyword>
<keyword evidence="7 12" id="KW-0472">Membrane</keyword>
<dbReference type="GO" id="GO:0005886">
    <property type="term" value="C:plasma membrane"/>
    <property type="evidence" value="ECO:0007669"/>
    <property type="project" value="UniProtKB-SubCell"/>
</dbReference>
<name>A0A543DNX4_9PSEU</name>
<evidence type="ECO:0000256" key="8">
    <source>
        <dbReference type="ARBA" id="ARBA00023163"/>
    </source>
</evidence>
<evidence type="ECO:0000259" key="13">
    <source>
        <dbReference type="Pfam" id="PF10099"/>
    </source>
</evidence>
<keyword evidence="6" id="KW-0805">Transcription regulation</keyword>
<dbReference type="PANTHER" id="PTHR37461:SF1">
    <property type="entry name" value="ANTI-SIGMA-K FACTOR RSKA"/>
    <property type="match status" value="1"/>
</dbReference>
<accession>A0A543DNX4</accession>